<dbReference type="InterPro" id="IPR000653">
    <property type="entry name" value="DegT/StrS_aminotransferase"/>
</dbReference>
<keyword evidence="1 4" id="KW-0663">Pyridoxal phosphate</keyword>
<organism evidence="6 7">
    <name type="scientific">Rhodococcoides trifolii</name>
    <dbReference type="NCBI Taxonomy" id="908250"/>
    <lineage>
        <taxon>Bacteria</taxon>
        <taxon>Bacillati</taxon>
        <taxon>Actinomycetota</taxon>
        <taxon>Actinomycetes</taxon>
        <taxon>Mycobacteriales</taxon>
        <taxon>Nocardiaceae</taxon>
        <taxon>Rhodococcoides</taxon>
    </lineage>
</organism>
<dbReference type="GO" id="GO:0030170">
    <property type="term" value="F:pyridoxal phosphate binding"/>
    <property type="evidence" value="ECO:0007669"/>
    <property type="project" value="TreeGrafter"/>
</dbReference>
<feature type="modified residue" description="N6-(pyridoxal phosphate)lysine" evidence="4">
    <location>
        <position position="186"/>
    </location>
</feature>
<keyword evidence="7" id="KW-1185">Reference proteome</keyword>
<dbReference type="PIRSF" id="PIRSF000390">
    <property type="entry name" value="PLP_StrS"/>
    <property type="match status" value="1"/>
</dbReference>
<accession>A0A917FLT1</accession>
<dbReference type="AlphaFoldDB" id="A0A917FLT1"/>
<comment type="similarity">
    <text evidence="2 5">Belongs to the DegT/DnrJ/EryC1 family.</text>
</comment>
<dbReference type="Gene3D" id="3.40.640.10">
    <property type="entry name" value="Type I PLP-dependent aspartate aminotransferase-like (Major domain)"/>
    <property type="match status" value="1"/>
</dbReference>
<dbReference type="SUPFAM" id="SSF53383">
    <property type="entry name" value="PLP-dependent transferases"/>
    <property type="match status" value="1"/>
</dbReference>
<evidence type="ECO:0000256" key="1">
    <source>
        <dbReference type="ARBA" id="ARBA00022898"/>
    </source>
</evidence>
<evidence type="ECO:0000256" key="2">
    <source>
        <dbReference type="ARBA" id="ARBA00037999"/>
    </source>
</evidence>
<reference evidence="6" key="2">
    <citation type="submission" date="2020-09" db="EMBL/GenBank/DDBJ databases">
        <authorList>
            <person name="Sun Q."/>
            <person name="Sedlacek I."/>
        </authorList>
    </citation>
    <scope>NUCLEOTIDE SEQUENCE</scope>
    <source>
        <strain evidence="6">CCM 7905</strain>
    </source>
</reference>
<dbReference type="EMBL" id="BMCU01000001">
    <property type="protein sequence ID" value="GGF90388.1"/>
    <property type="molecule type" value="Genomic_DNA"/>
</dbReference>
<keyword evidence="6" id="KW-0032">Aminotransferase</keyword>
<evidence type="ECO:0000256" key="4">
    <source>
        <dbReference type="PIRSR" id="PIRSR000390-2"/>
    </source>
</evidence>
<dbReference type="InterPro" id="IPR015421">
    <property type="entry name" value="PyrdxlP-dep_Trfase_major"/>
</dbReference>
<evidence type="ECO:0000313" key="7">
    <source>
        <dbReference type="Proteomes" id="UP000654257"/>
    </source>
</evidence>
<reference evidence="6" key="1">
    <citation type="journal article" date="2014" name="Int. J. Syst. Evol. Microbiol.">
        <title>Complete genome sequence of Corynebacterium casei LMG S-19264T (=DSM 44701T), isolated from a smear-ripened cheese.</title>
        <authorList>
            <consortium name="US DOE Joint Genome Institute (JGI-PGF)"/>
            <person name="Walter F."/>
            <person name="Albersmeier A."/>
            <person name="Kalinowski J."/>
            <person name="Ruckert C."/>
        </authorList>
    </citation>
    <scope>NUCLEOTIDE SEQUENCE</scope>
    <source>
        <strain evidence="6">CCM 7905</strain>
    </source>
</reference>
<evidence type="ECO:0000313" key="6">
    <source>
        <dbReference type="EMBL" id="GGF90388.1"/>
    </source>
</evidence>
<dbReference type="GO" id="GO:0000271">
    <property type="term" value="P:polysaccharide biosynthetic process"/>
    <property type="evidence" value="ECO:0007669"/>
    <property type="project" value="TreeGrafter"/>
</dbReference>
<dbReference type="Gene3D" id="3.90.1150.10">
    <property type="entry name" value="Aspartate Aminotransferase, domain 1"/>
    <property type="match status" value="1"/>
</dbReference>
<comment type="caution">
    <text evidence="6">The sequence shown here is derived from an EMBL/GenBank/DDBJ whole genome shotgun (WGS) entry which is preliminary data.</text>
</comment>
<name>A0A917FLT1_9NOCA</name>
<dbReference type="InterPro" id="IPR015422">
    <property type="entry name" value="PyrdxlP-dep_Trfase_small"/>
</dbReference>
<evidence type="ECO:0000256" key="5">
    <source>
        <dbReference type="RuleBase" id="RU004508"/>
    </source>
</evidence>
<dbReference type="InterPro" id="IPR015424">
    <property type="entry name" value="PyrdxlP-dep_Trfase"/>
</dbReference>
<evidence type="ECO:0000256" key="3">
    <source>
        <dbReference type="PIRSR" id="PIRSR000390-1"/>
    </source>
</evidence>
<dbReference type="CDD" id="cd00616">
    <property type="entry name" value="AHBA_syn"/>
    <property type="match status" value="1"/>
</dbReference>
<protein>
    <submittedName>
        <fullName evidence="6">Glutamine--scyllo-inositol aminotransferase</fullName>
    </submittedName>
</protein>
<proteinExistence type="inferred from homology"/>
<dbReference type="GO" id="GO:0008483">
    <property type="term" value="F:transaminase activity"/>
    <property type="evidence" value="ECO:0007669"/>
    <property type="project" value="UniProtKB-KW"/>
</dbReference>
<dbReference type="Proteomes" id="UP000654257">
    <property type="component" value="Unassembled WGS sequence"/>
</dbReference>
<sequence>MRVPFVDLAAQQAEIHDDLLPEIEKVLRTAAFIGGRAVSDFEAQYADYVGVRHCIGVANGTDAVELALRACGVERGDEVVLPANTFIATAEAVSRIGAVPVLVDVVPDTLLIDPQQVDKALTPRTAAVVPVHLFGQIAPMDAIASICDGADVAVIEDAAQSQGARQGGQSAGSFGRAAATSFYPGKNLGAAGDAGAVTTDDPAVAERVRVIAAHGSATKYVHDVVGFNSRLDALQAVVLSAKLRRLDDWNTRRREAAARYDTLLSDVPGIRLPISDETNVDVWHLYVVRVADRDAVADTLAAEGVATGIHYPTPVHLTGAYRHLGYRSGDFPVTETAASEMLSLPMFPHITAAQQEHVADTVRRTLRV</sequence>
<dbReference type="PANTHER" id="PTHR30244:SF36">
    <property type="entry name" value="3-OXO-GLUCOSE-6-PHOSPHATE:GLUTAMATE AMINOTRANSFERASE"/>
    <property type="match status" value="1"/>
</dbReference>
<dbReference type="PANTHER" id="PTHR30244">
    <property type="entry name" value="TRANSAMINASE"/>
    <property type="match status" value="1"/>
</dbReference>
<dbReference type="Pfam" id="PF01041">
    <property type="entry name" value="DegT_DnrJ_EryC1"/>
    <property type="match status" value="1"/>
</dbReference>
<feature type="active site" description="Proton acceptor" evidence="3">
    <location>
        <position position="186"/>
    </location>
</feature>
<keyword evidence="6" id="KW-0808">Transferase</keyword>
<gene>
    <name evidence="6" type="ORF">GCM10007304_00340</name>
</gene>
<dbReference type="RefSeq" id="WP_188542707.1">
    <property type="nucleotide sequence ID" value="NZ_BMCU01000001.1"/>
</dbReference>